<dbReference type="InterPro" id="IPR032675">
    <property type="entry name" value="LRR_dom_sf"/>
</dbReference>
<protein>
    <submittedName>
        <fullName evidence="1">Uncharacterized protein</fullName>
    </submittedName>
</protein>
<reference evidence="1" key="1">
    <citation type="journal article" date="2023" name="Plant J.">
        <title>Genome sequences and population genomics provide insights into the demographic history, inbreeding, and mutation load of two 'living fossil' tree species of Dipteronia.</title>
        <authorList>
            <person name="Feng Y."/>
            <person name="Comes H.P."/>
            <person name="Chen J."/>
            <person name="Zhu S."/>
            <person name="Lu R."/>
            <person name="Zhang X."/>
            <person name="Li P."/>
            <person name="Qiu J."/>
            <person name="Olsen K.M."/>
            <person name="Qiu Y."/>
        </authorList>
    </citation>
    <scope>NUCLEOTIDE SEQUENCE</scope>
    <source>
        <strain evidence="1">KIB01</strain>
    </source>
</reference>
<dbReference type="PANTHER" id="PTHR15140:SF37">
    <property type="entry name" value="UBIQUITIN-LIKE DOMAIN-CONTAINING PROTEIN"/>
    <property type="match status" value="1"/>
</dbReference>
<dbReference type="AlphaFoldDB" id="A0AAD9WR95"/>
<proteinExistence type="predicted"/>
<name>A0AAD9WR95_9ROSI</name>
<dbReference type="EMBL" id="JANJYI010000008">
    <property type="protein sequence ID" value="KAK2640486.1"/>
    <property type="molecule type" value="Genomic_DNA"/>
</dbReference>
<dbReference type="SUPFAM" id="SSF52058">
    <property type="entry name" value="L domain-like"/>
    <property type="match status" value="1"/>
</dbReference>
<evidence type="ECO:0000313" key="1">
    <source>
        <dbReference type="EMBL" id="KAK2640486.1"/>
    </source>
</evidence>
<dbReference type="Gene3D" id="3.80.10.10">
    <property type="entry name" value="Ribonuclease Inhibitor"/>
    <property type="match status" value="1"/>
</dbReference>
<dbReference type="PANTHER" id="PTHR15140">
    <property type="entry name" value="TUBULIN-SPECIFIC CHAPERONE E"/>
    <property type="match status" value="1"/>
</dbReference>
<dbReference type="Proteomes" id="UP001280121">
    <property type="component" value="Unassembled WGS sequence"/>
</dbReference>
<evidence type="ECO:0000313" key="2">
    <source>
        <dbReference type="Proteomes" id="UP001280121"/>
    </source>
</evidence>
<organism evidence="1 2">
    <name type="scientific">Dipteronia dyeriana</name>
    <dbReference type="NCBI Taxonomy" id="168575"/>
    <lineage>
        <taxon>Eukaryota</taxon>
        <taxon>Viridiplantae</taxon>
        <taxon>Streptophyta</taxon>
        <taxon>Embryophyta</taxon>
        <taxon>Tracheophyta</taxon>
        <taxon>Spermatophyta</taxon>
        <taxon>Magnoliopsida</taxon>
        <taxon>eudicotyledons</taxon>
        <taxon>Gunneridae</taxon>
        <taxon>Pentapetalae</taxon>
        <taxon>rosids</taxon>
        <taxon>malvids</taxon>
        <taxon>Sapindales</taxon>
        <taxon>Sapindaceae</taxon>
        <taxon>Hippocastanoideae</taxon>
        <taxon>Acereae</taxon>
        <taxon>Dipteronia</taxon>
    </lineage>
</organism>
<sequence>MDLRLFGKIKKLPEDIHNVLPNLECLMLKHSNLKHDPMPLLEKLHSLMILNLGTRFYSGKNLFCSAHGFRRLEILKLDDKDELEEWQVEERAMPRLRGLSIPKDSSLRIPERFRSTPPPTECDFEREWFDSL</sequence>
<accession>A0AAD9WR95</accession>
<keyword evidence="2" id="KW-1185">Reference proteome</keyword>
<comment type="caution">
    <text evidence="1">The sequence shown here is derived from an EMBL/GenBank/DDBJ whole genome shotgun (WGS) entry which is preliminary data.</text>
</comment>
<gene>
    <name evidence="1" type="ORF">Ddye_028281</name>
</gene>